<evidence type="ECO:0000313" key="2">
    <source>
        <dbReference type="EMBL" id="MEK7951745.1"/>
    </source>
</evidence>
<evidence type="ECO:0000256" key="1">
    <source>
        <dbReference type="SAM" id="SignalP"/>
    </source>
</evidence>
<proteinExistence type="predicted"/>
<dbReference type="InterPro" id="IPR011042">
    <property type="entry name" value="6-blade_b-propeller_TolB-like"/>
</dbReference>
<feature type="chain" id="PRO_5045884791" description="ELWxxDGT repeat protein" evidence="1">
    <location>
        <begin position="26"/>
        <end position="935"/>
    </location>
</feature>
<keyword evidence="1" id="KW-0732">Signal</keyword>
<feature type="signal peptide" evidence="1">
    <location>
        <begin position="1"/>
        <end position="25"/>
    </location>
</feature>
<dbReference type="SUPFAM" id="SSF82171">
    <property type="entry name" value="DPP6 N-terminal domain-like"/>
    <property type="match status" value="2"/>
</dbReference>
<gene>
    <name evidence="2" type="ORF">WKV53_14600</name>
</gene>
<accession>A0ABU9AVG2</accession>
<dbReference type="EMBL" id="JBBUKT010000005">
    <property type="protein sequence ID" value="MEK7951745.1"/>
    <property type="molecule type" value="Genomic_DNA"/>
</dbReference>
<dbReference type="Proteomes" id="UP001371305">
    <property type="component" value="Unassembled WGS sequence"/>
</dbReference>
<keyword evidence="3" id="KW-1185">Reference proteome</keyword>
<organism evidence="2 3">
    <name type="scientific">Luteolibacter soli</name>
    <dbReference type="NCBI Taxonomy" id="3135280"/>
    <lineage>
        <taxon>Bacteria</taxon>
        <taxon>Pseudomonadati</taxon>
        <taxon>Verrucomicrobiota</taxon>
        <taxon>Verrucomicrobiia</taxon>
        <taxon>Verrucomicrobiales</taxon>
        <taxon>Verrucomicrobiaceae</taxon>
        <taxon>Luteolibacter</taxon>
    </lineage>
</organism>
<dbReference type="Gene3D" id="2.120.10.30">
    <property type="entry name" value="TolB, C-terminal domain"/>
    <property type="match status" value="1"/>
</dbReference>
<dbReference type="RefSeq" id="WP_341405448.1">
    <property type="nucleotide sequence ID" value="NZ_JBBUKT010000005.1"/>
</dbReference>
<evidence type="ECO:0008006" key="4">
    <source>
        <dbReference type="Google" id="ProtNLM"/>
    </source>
</evidence>
<evidence type="ECO:0000313" key="3">
    <source>
        <dbReference type="Proteomes" id="UP001371305"/>
    </source>
</evidence>
<protein>
    <recommendedName>
        <fullName evidence="4">ELWxxDGT repeat protein</fullName>
    </recommendedName>
</protein>
<reference evidence="2 3" key="1">
    <citation type="submission" date="2024-04" db="EMBL/GenBank/DDBJ databases">
        <title>Luteolibacter sp. isolated from soil.</title>
        <authorList>
            <person name="An J."/>
        </authorList>
    </citation>
    <scope>NUCLEOTIDE SEQUENCE [LARGE SCALE GENOMIC DNA]</scope>
    <source>
        <strain evidence="2 3">Y139</strain>
    </source>
</reference>
<name>A0ABU9AVG2_9BACT</name>
<comment type="caution">
    <text evidence="2">The sequence shown here is derived from an EMBL/GenBank/DDBJ whole genome shotgun (WGS) entry which is preliminary data.</text>
</comment>
<sequence length="935" mass="102363">MTSLFKRPALTLPALLASLLFTSLAAPAEAQKPEQTARLVIDANHEAGGYGSAIQWIQPLGQGVIFAMDSPTHGYELWTSNGTPAGTRLMKDMVPGLAGWTAGNPTLFGEGPATRLALQAGGNSYAHEIWITDATAAGTTLVYDAKTRGPSRAVNLLAGTPNGFFFHDFDPGGDPHTQELFFSDGTTVGTHSLNPPVEGGTPRFSDPFIAFTSGPWAYITASNNELWRSDGTFLGTTKLPLDPIPEGSEIDPHAVAAGKLFLSSYHSASGTADLWVCPMEGGTMTRLAPEMDWSSSYLSDFTELNGLLYFSETDDDSDHHLWVTDGTAAGTREIPIPPKEGTLVNKIEFARWHGSLYFTAEFFDYSNFTYVQELFRTDGTASGTTRLPTGPYFGGLFPDEAWRDEEDFLYFSTYNENADLELWRTKGDPASTRPAKGIPARHYLRARTGTVTRTEKGTFFLANGKEGDFSTALWFQRGKSSRAIQLTKPEKIGADGIVITELASPRPDRQPYEMLDGSLLAFLNTGNGYELWRMNPDGSRPRSIWKAKEYLYDSSSLLFRGLTADGRRALFTYVAYSNTRLQQLWVTDGTPRGTRLLVDHSELPNAGDPKDFVQAGGTWFYSTLVGDTAQLWKTDGTPAGTSRIVAADGTTPGPASGELVVFQDHVYFLTPLENENGKTALWRSDGTAAGTIKLKDTWHGETGEKAVGLSAAAGKLLFSVRLGDSQRLWQSDGTANGTVAVTPAAIFRRDTIKPAIDLGNGVAIFPAQQGPPSQEEPHPESRYQWWRHDSTGTHAIPLPTSDHHFVDLYMWDRLHTLAGSQVFYTAQGEYGPSLWVTDGTEAGTRELRTPGTIFPLQPRNFLAVGNTAYFSARDDTQFQELWRSDGTPEGTALVTDIGPGDSYPEGLKLMNGQLYFSAWRWDTGREIFTIDLPEH</sequence>